<organism evidence="2 3">
    <name type="scientific">Potamilus streckersoni</name>
    <dbReference type="NCBI Taxonomy" id="2493646"/>
    <lineage>
        <taxon>Eukaryota</taxon>
        <taxon>Metazoa</taxon>
        <taxon>Spiralia</taxon>
        <taxon>Lophotrochozoa</taxon>
        <taxon>Mollusca</taxon>
        <taxon>Bivalvia</taxon>
        <taxon>Autobranchia</taxon>
        <taxon>Heteroconchia</taxon>
        <taxon>Palaeoheterodonta</taxon>
        <taxon>Unionida</taxon>
        <taxon>Unionoidea</taxon>
        <taxon>Unionidae</taxon>
        <taxon>Ambleminae</taxon>
        <taxon>Lampsilini</taxon>
        <taxon>Potamilus</taxon>
    </lineage>
</organism>
<reference evidence="2" key="1">
    <citation type="journal article" date="2021" name="Genome Biol. Evol.">
        <title>A High-Quality Reference Genome for a Parasitic Bivalve with Doubly Uniparental Inheritance (Bivalvia: Unionida).</title>
        <authorList>
            <person name="Smith C.H."/>
        </authorList>
    </citation>
    <scope>NUCLEOTIDE SEQUENCE</scope>
    <source>
        <strain evidence="2">CHS0354</strain>
    </source>
</reference>
<gene>
    <name evidence="2" type="ORF">CHS0354_001125</name>
</gene>
<protein>
    <submittedName>
        <fullName evidence="2">Uncharacterized protein</fullName>
    </submittedName>
</protein>
<dbReference type="Proteomes" id="UP001195483">
    <property type="component" value="Unassembled WGS sequence"/>
</dbReference>
<reference evidence="2" key="2">
    <citation type="journal article" date="2021" name="Genome Biol. Evol.">
        <title>Developing a high-quality reference genome for a parasitic bivalve with doubly uniparental inheritance (Bivalvia: Unionida).</title>
        <authorList>
            <person name="Smith C.H."/>
        </authorList>
    </citation>
    <scope>NUCLEOTIDE SEQUENCE</scope>
    <source>
        <strain evidence="2">CHS0354</strain>
        <tissue evidence="2">Mantle</tissue>
    </source>
</reference>
<keyword evidence="3" id="KW-1185">Reference proteome</keyword>
<dbReference type="EMBL" id="JAEAOA010000117">
    <property type="protein sequence ID" value="KAK3600594.1"/>
    <property type="molecule type" value="Genomic_DNA"/>
</dbReference>
<dbReference type="AlphaFoldDB" id="A0AAE0SYV2"/>
<reference evidence="2" key="3">
    <citation type="submission" date="2023-05" db="EMBL/GenBank/DDBJ databases">
        <authorList>
            <person name="Smith C.H."/>
        </authorList>
    </citation>
    <scope>NUCLEOTIDE SEQUENCE</scope>
    <source>
        <strain evidence="2">CHS0354</strain>
        <tissue evidence="2">Mantle</tissue>
    </source>
</reference>
<name>A0AAE0SYV2_9BIVA</name>
<comment type="caution">
    <text evidence="2">The sequence shown here is derived from an EMBL/GenBank/DDBJ whole genome shotgun (WGS) entry which is preliminary data.</text>
</comment>
<sequence>MNDGPGELVRVSSWGDWEVVHCSSKYNEDSSKVKVVDPRTGRRKTEDPMVI</sequence>
<proteinExistence type="predicted"/>
<evidence type="ECO:0000256" key="1">
    <source>
        <dbReference type="SAM" id="MobiDB-lite"/>
    </source>
</evidence>
<evidence type="ECO:0000313" key="2">
    <source>
        <dbReference type="EMBL" id="KAK3600594.1"/>
    </source>
</evidence>
<feature type="region of interest" description="Disordered" evidence="1">
    <location>
        <begin position="28"/>
        <end position="51"/>
    </location>
</feature>
<evidence type="ECO:0000313" key="3">
    <source>
        <dbReference type="Proteomes" id="UP001195483"/>
    </source>
</evidence>
<accession>A0AAE0SYV2</accession>